<dbReference type="Ensembl" id="ENSCVAT00000021433.1">
    <property type="protein sequence ID" value="ENSCVAP00000013788.1"/>
    <property type="gene ID" value="ENSCVAG00000016339.1"/>
</dbReference>
<accession>A0A3Q2D5K3</accession>
<reference evidence="1" key="1">
    <citation type="submission" date="2025-08" db="UniProtKB">
        <authorList>
            <consortium name="Ensembl"/>
        </authorList>
    </citation>
    <scope>IDENTIFICATION</scope>
</reference>
<protein>
    <recommendedName>
        <fullName evidence="3">Ubiquinol-cytochrome-c reductase complex assembly factor 3</fullName>
    </recommendedName>
</protein>
<sequence length="87" mass="9505">MMSMRTILISSAAMAAMGLGYGMWSVISPGEERRKEMLKVSPCKHNLVRLTAGGFAFYRAGVSIEFYRNAIRNDSLTRGGSKNISVG</sequence>
<dbReference type="AlphaFoldDB" id="A0A3Q2D5K3"/>
<dbReference type="GeneTree" id="ENSGT01030000234773"/>
<evidence type="ECO:0008006" key="3">
    <source>
        <dbReference type="Google" id="ProtNLM"/>
    </source>
</evidence>
<reference evidence="1" key="2">
    <citation type="submission" date="2025-09" db="UniProtKB">
        <authorList>
            <consortium name="Ensembl"/>
        </authorList>
    </citation>
    <scope>IDENTIFICATION</scope>
</reference>
<name>A0A3Q2D5K3_CYPVA</name>
<dbReference type="Proteomes" id="UP000265020">
    <property type="component" value="Unassembled WGS sequence"/>
</dbReference>
<evidence type="ECO:0000313" key="2">
    <source>
        <dbReference type="Proteomes" id="UP000265020"/>
    </source>
</evidence>
<evidence type="ECO:0000313" key="1">
    <source>
        <dbReference type="Ensembl" id="ENSCVAP00000013788.1"/>
    </source>
</evidence>
<proteinExistence type="predicted"/>
<keyword evidence="2" id="KW-1185">Reference proteome</keyword>
<organism evidence="1 2">
    <name type="scientific">Cyprinodon variegatus</name>
    <name type="common">Sheepshead minnow</name>
    <dbReference type="NCBI Taxonomy" id="28743"/>
    <lineage>
        <taxon>Eukaryota</taxon>
        <taxon>Metazoa</taxon>
        <taxon>Chordata</taxon>
        <taxon>Craniata</taxon>
        <taxon>Vertebrata</taxon>
        <taxon>Euteleostomi</taxon>
        <taxon>Actinopterygii</taxon>
        <taxon>Neopterygii</taxon>
        <taxon>Teleostei</taxon>
        <taxon>Neoteleostei</taxon>
        <taxon>Acanthomorphata</taxon>
        <taxon>Ovalentaria</taxon>
        <taxon>Atherinomorphae</taxon>
        <taxon>Cyprinodontiformes</taxon>
        <taxon>Cyprinodontidae</taxon>
        <taxon>Cyprinodon</taxon>
    </lineage>
</organism>